<evidence type="ECO:0000313" key="3">
    <source>
        <dbReference type="Proteomes" id="UP000479226"/>
    </source>
</evidence>
<evidence type="ECO:0000313" key="2">
    <source>
        <dbReference type="EMBL" id="NGN85571.1"/>
    </source>
</evidence>
<comment type="caution">
    <text evidence="2">The sequence shown here is derived from an EMBL/GenBank/DDBJ whole genome shotgun (WGS) entry which is preliminary data.</text>
</comment>
<evidence type="ECO:0008006" key="4">
    <source>
        <dbReference type="Google" id="ProtNLM"/>
    </source>
</evidence>
<evidence type="ECO:0000256" key="1">
    <source>
        <dbReference type="SAM" id="SignalP"/>
    </source>
</evidence>
<sequence>MKRTLGAIAAAVALVAGTAGAASANTIQTTHGTVINDFIPVTCAGPGVTAFAGTGNWVQHLTVNNAGDSWFTLTEEGQVTLWTTTSDGPTAWTGHVQEWFGAEDNNKNSVQHATMNFQGTSTTDPSKTLSMHAAFTLTFNANGVMTVNNQTVSCQ</sequence>
<feature type="chain" id="PRO_5046245981" description="Secreted protein" evidence="1">
    <location>
        <begin position="22"/>
        <end position="155"/>
    </location>
</feature>
<feature type="signal peptide" evidence="1">
    <location>
        <begin position="1"/>
        <end position="21"/>
    </location>
</feature>
<proteinExistence type="predicted"/>
<keyword evidence="3" id="KW-1185">Reference proteome</keyword>
<organism evidence="2 3">
    <name type="scientific">Arthrobacter silviterrae</name>
    <dbReference type="NCBI Taxonomy" id="2026658"/>
    <lineage>
        <taxon>Bacteria</taxon>
        <taxon>Bacillati</taxon>
        <taxon>Actinomycetota</taxon>
        <taxon>Actinomycetes</taxon>
        <taxon>Micrococcales</taxon>
        <taxon>Micrococcaceae</taxon>
        <taxon>Arthrobacter</taxon>
    </lineage>
</organism>
<reference evidence="2 3" key="1">
    <citation type="submission" date="2020-02" db="EMBL/GenBank/DDBJ databases">
        <title>Genome sequence of the type strain DSM 27180 of Arthrobacter silviterrae.</title>
        <authorList>
            <person name="Gao J."/>
            <person name="Sun J."/>
        </authorList>
    </citation>
    <scope>NUCLEOTIDE SEQUENCE [LARGE SCALE GENOMIC DNA]</scope>
    <source>
        <strain evidence="2 3">DSM 27180</strain>
    </source>
</reference>
<accession>A0ABX0DF54</accession>
<name>A0ABX0DF54_9MICC</name>
<dbReference type="Proteomes" id="UP000479226">
    <property type="component" value="Unassembled WGS sequence"/>
</dbReference>
<dbReference type="EMBL" id="JAAKZI010000062">
    <property type="protein sequence ID" value="NGN85571.1"/>
    <property type="molecule type" value="Genomic_DNA"/>
</dbReference>
<dbReference type="RefSeq" id="WP_165183777.1">
    <property type="nucleotide sequence ID" value="NZ_JAAKZI010000062.1"/>
</dbReference>
<gene>
    <name evidence="2" type="ORF">G6N77_19200</name>
</gene>
<protein>
    <recommendedName>
        <fullName evidence="4">Secreted protein</fullName>
    </recommendedName>
</protein>
<keyword evidence="1" id="KW-0732">Signal</keyword>